<protein>
    <submittedName>
        <fullName evidence="13">Prolactin-releasing peptide receptor-like</fullName>
    </submittedName>
</protein>
<dbReference type="InterPro" id="IPR017452">
    <property type="entry name" value="GPCR_Rhodpsn_7TM"/>
</dbReference>
<organism evidence="12 13">
    <name type="scientific">Ceratosolen solmsi marchali</name>
    <dbReference type="NCBI Taxonomy" id="326594"/>
    <lineage>
        <taxon>Eukaryota</taxon>
        <taxon>Metazoa</taxon>
        <taxon>Ecdysozoa</taxon>
        <taxon>Arthropoda</taxon>
        <taxon>Hexapoda</taxon>
        <taxon>Insecta</taxon>
        <taxon>Pterygota</taxon>
        <taxon>Neoptera</taxon>
        <taxon>Endopterygota</taxon>
        <taxon>Hymenoptera</taxon>
        <taxon>Apocrita</taxon>
        <taxon>Proctotrupomorpha</taxon>
        <taxon>Chalcidoidea</taxon>
        <taxon>Agaonidae</taxon>
        <taxon>Agaoninae</taxon>
        <taxon>Ceratosolen</taxon>
    </lineage>
</organism>
<feature type="transmembrane region" description="Helical" evidence="10">
    <location>
        <begin position="41"/>
        <end position="70"/>
    </location>
</feature>
<evidence type="ECO:0000313" key="13">
    <source>
        <dbReference type="RefSeq" id="XP_011504928.1"/>
    </source>
</evidence>
<keyword evidence="12" id="KW-1185">Reference proteome</keyword>
<feature type="transmembrane region" description="Helical" evidence="10">
    <location>
        <begin position="214"/>
        <end position="235"/>
    </location>
</feature>
<feature type="transmembrane region" description="Helical" evidence="10">
    <location>
        <begin position="126"/>
        <end position="150"/>
    </location>
</feature>
<keyword evidence="3 9" id="KW-0812">Transmembrane</keyword>
<evidence type="ECO:0000256" key="8">
    <source>
        <dbReference type="ARBA" id="ARBA00023224"/>
    </source>
</evidence>
<dbReference type="PRINTS" id="PR00237">
    <property type="entry name" value="GPCRRHODOPSN"/>
</dbReference>
<sequence length="399" mass="45762">MSAHRRVMEEDIFSHNNNCIHTNCIDNSTTPFMEDFTTSNLAFKLIIGIFYASIFLLGFFGNALVCFVVVRNRQMQTVTNLFITNLALSDVLLCVLAVPFTPLYTFLGSWVFGDTLCHLVPYAQGVSIYISTLTLTSIAIDRFLVILYPFRPRMKICMCQSIIIAIWIVALLLTLPYGLYMQPQSDERNNENRYCEEAWPDEPFRMTFSSLTSILQFILPFVVIAFCYICVSVRLNDRARMKPGSKTSRREETDRERKKRTNRMLIAMVAIFGVSWLPLNIVNVVEDFYPPAMKWTFYKVLFFMAHCLAMSSTCYNPFLYAWLNDNFRKEFKQVLPCFSQSSEYGGRGSGGEGLRSERTCNGNEQTVQESLLPSQLAKQYSGCEMISLEPTTNVTKNFD</sequence>
<proteinExistence type="inferred from homology"/>
<name>A0AAJ6YV20_9HYME</name>
<dbReference type="Proteomes" id="UP000695007">
    <property type="component" value="Unplaced"/>
</dbReference>
<dbReference type="KEGG" id="csol:105367817"/>
<feature type="transmembrane region" description="Helical" evidence="10">
    <location>
        <begin position="297"/>
        <end position="323"/>
    </location>
</feature>
<feature type="transmembrane region" description="Helical" evidence="10">
    <location>
        <begin position="82"/>
        <end position="106"/>
    </location>
</feature>
<evidence type="ECO:0000256" key="9">
    <source>
        <dbReference type="RuleBase" id="RU000688"/>
    </source>
</evidence>
<keyword evidence="8 9" id="KW-0807">Transducer</keyword>
<keyword evidence="5 9" id="KW-0297">G-protein coupled receptor</keyword>
<evidence type="ECO:0000256" key="1">
    <source>
        <dbReference type="ARBA" id="ARBA00004141"/>
    </source>
</evidence>
<dbReference type="PRINTS" id="PR01012">
    <property type="entry name" value="NRPEPTIDEYR"/>
</dbReference>
<dbReference type="InterPro" id="IPR000276">
    <property type="entry name" value="GPCR_Rhodpsn"/>
</dbReference>
<dbReference type="SUPFAM" id="SSF81321">
    <property type="entry name" value="Family A G protein-coupled receptor-like"/>
    <property type="match status" value="1"/>
</dbReference>
<feature type="domain" description="G-protein coupled receptors family 1 profile" evidence="11">
    <location>
        <begin position="61"/>
        <end position="320"/>
    </location>
</feature>
<dbReference type="GO" id="GO:0005886">
    <property type="term" value="C:plasma membrane"/>
    <property type="evidence" value="ECO:0007669"/>
    <property type="project" value="TreeGrafter"/>
</dbReference>
<feature type="transmembrane region" description="Helical" evidence="10">
    <location>
        <begin position="162"/>
        <end position="180"/>
    </location>
</feature>
<gene>
    <name evidence="13" type="primary">LOC105367817</name>
</gene>
<evidence type="ECO:0000256" key="5">
    <source>
        <dbReference type="ARBA" id="ARBA00023040"/>
    </source>
</evidence>
<dbReference type="SMART" id="SM01381">
    <property type="entry name" value="7TM_GPCR_Srsx"/>
    <property type="match status" value="1"/>
</dbReference>
<keyword evidence="6 10" id="KW-0472">Membrane</keyword>
<dbReference type="PANTHER" id="PTHR24235:SF29">
    <property type="entry name" value="GH23382P"/>
    <property type="match status" value="1"/>
</dbReference>
<comment type="subcellular location">
    <subcellularLocation>
        <location evidence="1">Membrane</location>
        <topology evidence="1">Multi-pass membrane protein</topology>
    </subcellularLocation>
</comment>
<dbReference type="PROSITE" id="PS00237">
    <property type="entry name" value="G_PROTEIN_RECEP_F1_1"/>
    <property type="match status" value="1"/>
</dbReference>
<dbReference type="AlphaFoldDB" id="A0AAJ6YV20"/>
<feature type="transmembrane region" description="Helical" evidence="10">
    <location>
        <begin position="265"/>
        <end position="285"/>
    </location>
</feature>
<evidence type="ECO:0000313" key="12">
    <source>
        <dbReference type="Proteomes" id="UP000695007"/>
    </source>
</evidence>
<evidence type="ECO:0000256" key="3">
    <source>
        <dbReference type="ARBA" id="ARBA00022692"/>
    </source>
</evidence>
<dbReference type="GO" id="GO:0043005">
    <property type="term" value="C:neuron projection"/>
    <property type="evidence" value="ECO:0007669"/>
    <property type="project" value="TreeGrafter"/>
</dbReference>
<dbReference type="FunFam" id="1.20.1070.10:FF:000291">
    <property type="entry name" value="Predicted protein"/>
    <property type="match status" value="1"/>
</dbReference>
<evidence type="ECO:0000259" key="11">
    <source>
        <dbReference type="PROSITE" id="PS50262"/>
    </source>
</evidence>
<evidence type="ECO:0000256" key="6">
    <source>
        <dbReference type="ARBA" id="ARBA00023136"/>
    </source>
</evidence>
<dbReference type="GeneID" id="105367817"/>
<evidence type="ECO:0000256" key="4">
    <source>
        <dbReference type="ARBA" id="ARBA00022989"/>
    </source>
</evidence>
<dbReference type="Pfam" id="PF00001">
    <property type="entry name" value="7tm_1"/>
    <property type="match status" value="1"/>
</dbReference>
<dbReference type="GO" id="GO:0004983">
    <property type="term" value="F:neuropeptide Y receptor activity"/>
    <property type="evidence" value="ECO:0007669"/>
    <property type="project" value="InterPro"/>
</dbReference>
<dbReference type="CDD" id="cd15203">
    <property type="entry name" value="7tmA_NPYR-like"/>
    <property type="match status" value="1"/>
</dbReference>
<dbReference type="PANTHER" id="PTHR24235">
    <property type="entry name" value="NEUROPEPTIDE Y RECEPTOR"/>
    <property type="match status" value="1"/>
</dbReference>
<accession>A0AAJ6YV20</accession>
<evidence type="ECO:0000256" key="10">
    <source>
        <dbReference type="SAM" id="Phobius"/>
    </source>
</evidence>
<dbReference type="GO" id="GO:0042923">
    <property type="term" value="F:neuropeptide binding"/>
    <property type="evidence" value="ECO:0007669"/>
    <property type="project" value="TreeGrafter"/>
</dbReference>
<evidence type="ECO:0000256" key="2">
    <source>
        <dbReference type="ARBA" id="ARBA00010663"/>
    </source>
</evidence>
<dbReference type="RefSeq" id="XP_011504928.1">
    <property type="nucleotide sequence ID" value="XM_011506626.1"/>
</dbReference>
<dbReference type="Gene3D" id="1.20.1070.10">
    <property type="entry name" value="Rhodopsin 7-helix transmembrane proteins"/>
    <property type="match status" value="1"/>
</dbReference>
<dbReference type="InterPro" id="IPR000611">
    <property type="entry name" value="NPY_rcpt"/>
</dbReference>
<dbReference type="PROSITE" id="PS50262">
    <property type="entry name" value="G_PROTEIN_RECEP_F1_2"/>
    <property type="match status" value="1"/>
</dbReference>
<comment type="similarity">
    <text evidence="2 9">Belongs to the G-protein coupled receptor 1 family.</text>
</comment>
<keyword evidence="4 10" id="KW-1133">Transmembrane helix</keyword>
<evidence type="ECO:0000256" key="7">
    <source>
        <dbReference type="ARBA" id="ARBA00023170"/>
    </source>
</evidence>
<reference evidence="13" key="1">
    <citation type="submission" date="2025-08" db="UniProtKB">
        <authorList>
            <consortium name="RefSeq"/>
        </authorList>
    </citation>
    <scope>IDENTIFICATION</scope>
</reference>
<keyword evidence="7 9" id="KW-0675">Receptor</keyword>